<evidence type="ECO:0000256" key="3">
    <source>
        <dbReference type="ARBA" id="ARBA00022692"/>
    </source>
</evidence>
<dbReference type="OrthoDB" id="167398at2759"/>
<dbReference type="Pfam" id="PF01794">
    <property type="entry name" value="Ferric_reduct"/>
    <property type="match status" value="1"/>
</dbReference>
<dbReference type="STRING" id="1283841.A0A084R161"/>
<dbReference type="GO" id="GO:0006826">
    <property type="term" value="P:iron ion transport"/>
    <property type="evidence" value="ECO:0007669"/>
    <property type="project" value="TreeGrafter"/>
</dbReference>
<organism evidence="10 11">
    <name type="scientific">Stachybotrys chlorohalonatus (strain IBT 40285)</name>
    <dbReference type="NCBI Taxonomy" id="1283841"/>
    <lineage>
        <taxon>Eukaryota</taxon>
        <taxon>Fungi</taxon>
        <taxon>Dikarya</taxon>
        <taxon>Ascomycota</taxon>
        <taxon>Pezizomycotina</taxon>
        <taxon>Sordariomycetes</taxon>
        <taxon>Hypocreomycetidae</taxon>
        <taxon>Hypocreales</taxon>
        <taxon>Stachybotryaceae</taxon>
        <taxon>Stachybotrys</taxon>
    </lineage>
</organism>
<dbReference type="SFLD" id="SFLDG01168">
    <property type="entry name" value="Ferric_reductase_subgroup_(FRE"/>
    <property type="match status" value="1"/>
</dbReference>
<sequence length="716" mass="79209">MKLTVAALLGLGALPSGLAQGTPRAHGTVGLGLVMYDPICAYMCRNSITGWMLDCPEGEYVAAHSHHGGGHMMPSPVCYANNAPFLQTLAWCIHTHCDENLSLAKIETYWERNAAGSLLNMPVPRYSYQEALARVSEPPTEIVNSTETLNRTSLIDEWLYAAHMGANHGIELNMSINNHYSLVLILTCSFIPVLLSLLRFLPFPPALVAKFYAVFIDSPVFSTKHAVPAFFGLGIMPTRGQALFILYIWVINIVLSAIDYVFLWPTLWYTEWRLMVMCSIGNRVGMLSFANLALTVLFASRNNILLWITNWTRSTFVLVHRWLAVICVIQGVLHSILYFAYAGDVGTLSHDVEMPYYYWGIIGMVVMILILPLSVLPIRRAMYEVFLASHVVLSVLILVTCFLHIYLRYLWQWGYDIWVALAFALWAFDRLLARPLRLLKNGIKTAYVTVVDEDYLKVEIPGVEASGQAYLYFPTLTWRVWENHPFSVLSIPGKPSGASGEVSTVPSKNMQLGNEQTVRSDSSSSNATSSPGIVFFIRKRGGITAALAARDPGTGIPVLIEASYGAETSVIPSPLPRPSLQYPNILCIAGGVGISGILPILDRGHLASRGATKLYWSVRTEPLVDAVEGILRQGTSIKNERDQGAAYWGDASVQISVRQRFDLRQVLEKEIRTELSGGTIVVVCGPAGMSDEVRLVVADLAKQGAVVRFCEERFGW</sequence>
<dbReference type="InterPro" id="IPR039261">
    <property type="entry name" value="FNR_nucleotide-bd"/>
</dbReference>
<dbReference type="InterPro" id="IPR051410">
    <property type="entry name" value="Ferric/Cupric_Reductase"/>
</dbReference>
<dbReference type="Gene3D" id="3.40.50.80">
    <property type="entry name" value="Nucleotide-binding domain of ferredoxin-NADP reductase (FNR) module"/>
    <property type="match status" value="1"/>
</dbReference>
<feature type="transmembrane region" description="Helical" evidence="7">
    <location>
        <begin position="322"/>
        <end position="341"/>
    </location>
</feature>
<dbReference type="OMA" id="WRIWESH"/>
<dbReference type="SUPFAM" id="SSF52343">
    <property type="entry name" value="Ferredoxin reductase-like, C-terminal NADP-linked domain"/>
    <property type="match status" value="1"/>
</dbReference>
<dbReference type="InParanoid" id="A0A084R161"/>
<evidence type="ECO:0000256" key="5">
    <source>
        <dbReference type="ARBA" id="ARBA00023065"/>
    </source>
</evidence>
<dbReference type="GO" id="GO:0006879">
    <property type="term" value="P:intracellular iron ion homeostasis"/>
    <property type="evidence" value="ECO:0007669"/>
    <property type="project" value="TreeGrafter"/>
</dbReference>
<feature type="transmembrane region" description="Helical" evidence="7">
    <location>
        <begin position="284"/>
        <end position="301"/>
    </location>
</feature>
<evidence type="ECO:0000313" key="11">
    <source>
        <dbReference type="Proteomes" id="UP000028524"/>
    </source>
</evidence>
<dbReference type="EMBL" id="KL659316">
    <property type="protein sequence ID" value="KFA69946.1"/>
    <property type="molecule type" value="Genomic_DNA"/>
</dbReference>
<feature type="chain" id="PRO_5001780119" description="Ferric oxidoreductase domain-containing protein" evidence="8">
    <location>
        <begin position="20"/>
        <end position="716"/>
    </location>
</feature>
<keyword evidence="4 7" id="KW-1133">Transmembrane helix</keyword>
<evidence type="ECO:0000256" key="8">
    <source>
        <dbReference type="SAM" id="SignalP"/>
    </source>
</evidence>
<feature type="transmembrane region" description="Helical" evidence="7">
    <location>
        <begin position="244"/>
        <end position="264"/>
    </location>
</feature>
<dbReference type="GO" id="GO:0005886">
    <property type="term" value="C:plasma membrane"/>
    <property type="evidence" value="ECO:0007669"/>
    <property type="project" value="TreeGrafter"/>
</dbReference>
<name>A0A084R161_STAC4</name>
<evidence type="ECO:0000256" key="1">
    <source>
        <dbReference type="ARBA" id="ARBA00004141"/>
    </source>
</evidence>
<evidence type="ECO:0000259" key="9">
    <source>
        <dbReference type="Pfam" id="PF01794"/>
    </source>
</evidence>
<dbReference type="PANTHER" id="PTHR32361">
    <property type="entry name" value="FERRIC/CUPRIC REDUCTASE TRANSMEMBRANE COMPONENT"/>
    <property type="match status" value="1"/>
</dbReference>
<keyword evidence="3 7" id="KW-0812">Transmembrane</keyword>
<dbReference type="Proteomes" id="UP000028524">
    <property type="component" value="Unassembled WGS sequence"/>
</dbReference>
<feature type="signal peptide" evidence="8">
    <location>
        <begin position="1"/>
        <end position="19"/>
    </location>
</feature>
<dbReference type="AlphaFoldDB" id="A0A084R161"/>
<evidence type="ECO:0000256" key="4">
    <source>
        <dbReference type="ARBA" id="ARBA00022989"/>
    </source>
</evidence>
<comment type="subcellular location">
    <subcellularLocation>
        <location evidence="1">Membrane</location>
        <topology evidence="1">Multi-pass membrane protein</topology>
    </subcellularLocation>
</comment>
<accession>A0A084R161</accession>
<protein>
    <recommendedName>
        <fullName evidence="9">Ferric oxidoreductase domain-containing protein</fullName>
    </recommendedName>
</protein>
<dbReference type="HOGENOM" id="CLU_010365_2_0_1"/>
<dbReference type="GO" id="GO:0000293">
    <property type="term" value="F:ferric-chelate reductase activity"/>
    <property type="evidence" value="ECO:0007669"/>
    <property type="project" value="TreeGrafter"/>
</dbReference>
<keyword evidence="2" id="KW-0813">Transport</keyword>
<keyword evidence="6 7" id="KW-0472">Membrane</keyword>
<proteinExistence type="predicted"/>
<evidence type="ECO:0000256" key="2">
    <source>
        <dbReference type="ARBA" id="ARBA00022448"/>
    </source>
</evidence>
<feature type="transmembrane region" description="Helical" evidence="7">
    <location>
        <begin position="180"/>
        <end position="201"/>
    </location>
</feature>
<dbReference type="CDD" id="cd06186">
    <property type="entry name" value="NOX_Duox_like_FAD_NADP"/>
    <property type="match status" value="1"/>
</dbReference>
<feature type="domain" description="Ferric oxidoreductase" evidence="9">
    <location>
        <begin position="285"/>
        <end position="401"/>
    </location>
</feature>
<evidence type="ECO:0000256" key="6">
    <source>
        <dbReference type="ARBA" id="ARBA00023136"/>
    </source>
</evidence>
<reference evidence="10 11" key="1">
    <citation type="journal article" date="2014" name="BMC Genomics">
        <title>Comparative genome sequencing reveals chemotype-specific gene clusters in the toxigenic black mold Stachybotrys.</title>
        <authorList>
            <person name="Semeiks J."/>
            <person name="Borek D."/>
            <person name="Otwinowski Z."/>
            <person name="Grishin N.V."/>
        </authorList>
    </citation>
    <scope>NUCLEOTIDE SEQUENCE [LARGE SCALE GENOMIC DNA]</scope>
    <source>
        <strain evidence="10 11">IBT 40285</strain>
    </source>
</reference>
<evidence type="ECO:0000256" key="7">
    <source>
        <dbReference type="SAM" id="Phobius"/>
    </source>
</evidence>
<keyword evidence="11" id="KW-1185">Reference proteome</keyword>
<dbReference type="InterPro" id="IPR013130">
    <property type="entry name" value="Fe3_Rdtase_TM_dom"/>
</dbReference>
<dbReference type="SFLD" id="SFLDS00052">
    <property type="entry name" value="Ferric_Reductase_Domain"/>
    <property type="match status" value="1"/>
</dbReference>
<feature type="transmembrane region" description="Helical" evidence="7">
    <location>
        <begin position="356"/>
        <end position="378"/>
    </location>
</feature>
<keyword evidence="8" id="KW-0732">Signal</keyword>
<dbReference type="PANTHER" id="PTHR32361:SF9">
    <property type="entry name" value="FERRIC REDUCTASE TRANSMEMBRANE COMPONENT 3-RELATED"/>
    <property type="match status" value="1"/>
</dbReference>
<feature type="transmembrane region" description="Helical" evidence="7">
    <location>
        <begin position="385"/>
        <end position="407"/>
    </location>
</feature>
<evidence type="ECO:0000313" key="10">
    <source>
        <dbReference type="EMBL" id="KFA69946.1"/>
    </source>
</evidence>
<keyword evidence="5" id="KW-0406">Ion transport</keyword>
<gene>
    <name evidence="10" type="ORF">S40285_03905</name>
</gene>
<dbReference type="GO" id="GO:0015677">
    <property type="term" value="P:copper ion import"/>
    <property type="evidence" value="ECO:0007669"/>
    <property type="project" value="TreeGrafter"/>
</dbReference>